<feature type="region of interest" description="Disordered" evidence="4">
    <location>
        <begin position="716"/>
        <end position="736"/>
    </location>
</feature>
<dbReference type="OrthoDB" id="5950802at2759"/>
<evidence type="ECO:0000313" key="7">
    <source>
        <dbReference type="Proteomes" id="UP000275408"/>
    </source>
</evidence>
<keyword evidence="7" id="KW-1185">Reference proteome</keyword>
<dbReference type="Pfam" id="PF03281">
    <property type="entry name" value="Mab-21"/>
    <property type="match status" value="1"/>
</dbReference>
<gene>
    <name evidence="6" type="ORF">pdam_00023089</name>
</gene>
<feature type="repeat" description="ANK" evidence="3">
    <location>
        <begin position="153"/>
        <end position="185"/>
    </location>
</feature>
<protein>
    <recommendedName>
        <fullName evidence="5">Mab-21-like nucleotidyltransferase domain-containing protein</fullName>
    </recommendedName>
</protein>
<dbReference type="Pfam" id="PF00023">
    <property type="entry name" value="Ank"/>
    <property type="match status" value="1"/>
</dbReference>
<evidence type="ECO:0000259" key="5">
    <source>
        <dbReference type="Pfam" id="PF03281"/>
    </source>
</evidence>
<evidence type="ECO:0000256" key="3">
    <source>
        <dbReference type="PROSITE-ProRule" id="PRU00023"/>
    </source>
</evidence>
<dbReference type="PROSITE" id="PS50297">
    <property type="entry name" value="ANK_REP_REGION"/>
    <property type="match status" value="3"/>
</dbReference>
<feature type="compositionally biased region" description="Basic and acidic residues" evidence="4">
    <location>
        <begin position="716"/>
        <end position="732"/>
    </location>
</feature>
<keyword evidence="1" id="KW-0677">Repeat</keyword>
<dbReference type="SMART" id="SM00248">
    <property type="entry name" value="ANK"/>
    <property type="match status" value="8"/>
</dbReference>
<feature type="repeat" description="ANK" evidence="3">
    <location>
        <begin position="63"/>
        <end position="108"/>
    </location>
</feature>
<dbReference type="Pfam" id="PF12796">
    <property type="entry name" value="Ank_2"/>
    <property type="match status" value="2"/>
</dbReference>
<dbReference type="STRING" id="46731.A0A3M6UIE5"/>
<feature type="domain" description="Mab-21-like nucleotidyltransferase" evidence="5">
    <location>
        <begin position="470"/>
        <end position="653"/>
    </location>
</feature>
<dbReference type="SUPFAM" id="SSF48403">
    <property type="entry name" value="Ankyrin repeat"/>
    <property type="match status" value="1"/>
</dbReference>
<reference evidence="6 7" key="1">
    <citation type="journal article" date="2018" name="Sci. Rep.">
        <title>Comparative analysis of the Pocillopora damicornis genome highlights role of immune system in coral evolution.</title>
        <authorList>
            <person name="Cunning R."/>
            <person name="Bay R.A."/>
            <person name="Gillette P."/>
            <person name="Baker A.C."/>
            <person name="Traylor-Knowles N."/>
        </authorList>
    </citation>
    <scope>NUCLEOTIDE SEQUENCE [LARGE SCALE GENOMIC DNA]</scope>
    <source>
        <strain evidence="6">RSMAS</strain>
        <tissue evidence="6">Whole animal</tissue>
    </source>
</reference>
<dbReference type="PROSITE" id="PS50088">
    <property type="entry name" value="ANK_REPEAT"/>
    <property type="match status" value="5"/>
</dbReference>
<dbReference type="InterPro" id="IPR046903">
    <property type="entry name" value="Mab-21-like_nuc_Trfase"/>
</dbReference>
<evidence type="ECO:0000256" key="1">
    <source>
        <dbReference type="ARBA" id="ARBA00022737"/>
    </source>
</evidence>
<feature type="repeat" description="ANK" evidence="3">
    <location>
        <begin position="286"/>
        <end position="318"/>
    </location>
</feature>
<accession>A0A3M6UIE5</accession>
<evidence type="ECO:0000256" key="2">
    <source>
        <dbReference type="ARBA" id="ARBA00023043"/>
    </source>
</evidence>
<comment type="caution">
    <text evidence="6">The sequence shown here is derived from an EMBL/GenBank/DDBJ whole genome shotgun (WGS) entry which is preliminary data.</text>
</comment>
<dbReference type="Gene3D" id="1.25.40.20">
    <property type="entry name" value="Ankyrin repeat-containing domain"/>
    <property type="match status" value="3"/>
</dbReference>
<evidence type="ECO:0000256" key="4">
    <source>
        <dbReference type="SAM" id="MobiDB-lite"/>
    </source>
</evidence>
<feature type="repeat" description="ANK" evidence="3">
    <location>
        <begin position="186"/>
        <end position="218"/>
    </location>
</feature>
<dbReference type="Proteomes" id="UP000275408">
    <property type="component" value="Unassembled WGS sequence"/>
</dbReference>
<keyword evidence="2 3" id="KW-0040">ANK repeat</keyword>
<dbReference type="Gene3D" id="3.30.460.90">
    <property type="match status" value="1"/>
</dbReference>
<dbReference type="Pfam" id="PF13857">
    <property type="entry name" value="Ank_5"/>
    <property type="match status" value="1"/>
</dbReference>
<dbReference type="OMA" id="RYNELIM"/>
<dbReference type="InterPro" id="IPR036770">
    <property type="entry name" value="Ankyrin_rpt-contain_sf"/>
</dbReference>
<dbReference type="InterPro" id="IPR002110">
    <property type="entry name" value="Ankyrin_rpt"/>
</dbReference>
<organism evidence="6 7">
    <name type="scientific">Pocillopora damicornis</name>
    <name type="common">Cauliflower coral</name>
    <name type="synonym">Millepora damicornis</name>
    <dbReference type="NCBI Taxonomy" id="46731"/>
    <lineage>
        <taxon>Eukaryota</taxon>
        <taxon>Metazoa</taxon>
        <taxon>Cnidaria</taxon>
        <taxon>Anthozoa</taxon>
        <taxon>Hexacorallia</taxon>
        <taxon>Scleractinia</taxon>
        <taxon>Astrocoeniina</taxon>
        <taxon>Pocilloporidae</taxon>
        <taxon>Pocillopora</taxon>
    </lineage>
</organism>
<sequence>MSQLPAAVVKLNIDEVQNLLQQDGVDVNARDRYGNTALHLTNNISIVSLLINAGADPNLQNEDGDTPLHMSFVLDQVMFKEFLSDHRKFLELVTVLLEAGASPNLQNKHGYNILHSLFVYGGIAGLDFEASLIHEFIELLLRFNVDVNMPDFEQCTPLHHAIKEPHVLNAELLLRSGAQIEGRDFRGMTSLQHLFHSDNEEMIQLLLQSQAEVNAQDLDGRTTLSTATEVGNHVMVRLLLEDPRISIDLADKNGTTPLHLAAVFKRVDIIEILIQASADVDALDYLNSTPLHYAAYGGTPEIVTQLLEAGANDKLADNAGWLPVQYALSRHYYHTALRFGREFLVDVANNAKRGVTVSGASVDDIIAQSLPADDIFTMVVAASNIYSKEFDSSVVPRDLVEFMREKSAGDIPGYLRDMLMVAGVGLVPIDLAEVDRMRQSVADFMTKWAEEIAKIDMRFKGNLMPSGSVYEGTKVGDPNEFDYMLLLEDLGRMCSVTFDEDTLYNEVVIHKKLNESGVYEDFFDGDQLDSSRVMTKFVDKAKQALTRLADHTPAPREMYIEGLTEHSLVEDTWTLSGTVTCNLKLKWAGLHYKHLVITVDLVPAIPVPHWPLIARKTSRLLTDDIKSRGCHLVPKSGYWRLSFSLPERLIMAGLSQEQKRAFVGAKMVLHPAVSCKILVYDDNDRVSFDENKERYEFSEQEEDDLAGDAHLASDAHGKERDFDQHESTKSDLDAEDASCLTITTDESVSITTNGISSEVREFPSMPVPCTIVGRVALSKQGNIASVLKLTDAQDFESLDRVTLKIAVDVAIHSVAEHPHKLDEKGEIEEQSSQTGDSYEHVKTLLPFNILSTYLIKNLFFNCIEENAKETGGKTVTTGQIFSKLMEFLRKSRPIPYYFIPNQYFSGIDKDSLLEDDGREIVLVATVINSILNEG</sequence>
<feature type="repeat" description="ANK" evidence="3">
    <location>
        <begin position="253"/>
        <end position="285"/>
    </location>
</feature>
<proteinExistence type="predicted"/>
<dbReference type="EMBL" id="RCHS01001467">
    <property type="protein sequence ID" value="RMX53339.1"/>
    <property type="molecule type" value="Genomic_DNA"/>
</dbReference>
<dbReference type="AlphaFoldDB" id="A0A3M6UIE5"/>
<dbReference type="PANTHER" id="PTHR24126">
    <property type="entry name" value="ANKYRIN REPEAT, PH AND SEC7 DOMAIN CONTAINING PROTEIN SECG-RELATED"/>
    <property type="match status" value="1"/>
</dbReference>
<name>A0A3M6UIE5_POCDA</name>
<evidence type="ECO:0000313" key="6">
    <source>
        <dbReference type="EMBL" id="RMX53339.1"/>
    </source>
</evidence>